<proteinExistence type="predicted"/>
<comment type="caution">
    <text evidence="2">The sequence shown here is derived from an EMBL/GenBank/DDBJ whole genome shotgun (WGS) entry which is preliminary data.</text>
</comment>
<sequence length="86" mass="9272">MHFIMECAMGGQGSPKSSPRHRGGGGRSQVEVADGVVVTTEVVTAMLDEAAAEAIISLTAPPSKLQALFLTLVYKWDEPQNRWCLK</sequence>
<keyword evidence="3" id="KW-1185">Reference proteome</keyword>
<evidence type="ECO:0000313" key="3">
    <source>
        <dbReference type="Proteomes" id="UP000327157"/>
    </source>
</evidence>
<accession>A0A5N5GAC6</accession>
<gene>
    <name evidence="2" type="ORF">D8674_034711</name>
</gene>
<feature type="region of interest" description="Disordered" evidence="1">
    <location>
        <begin position="8"/>
        <end position="30"/>
    </location>
</feature>
<name>A0A5N5GAC6_9ROSA</name>
<reference evidence="2 3" key="3">
    <citation type="submission" date="2019-11" db="EMBL/GenBank/DDBJ databases">
        <title>A de novo genome assembly of a pear dwarfing rootstock.</title>
        <authorList>
            <person name="Wang F."/>
            <person name="Wang J."/>
            <person name="Li S."/>
            <person name="Zhang Y."/>
            <person name="Fang M."/>
            <person name="Ma L."/>
            <person name="Zhao Y."/>
            <person name="Jiang S."/>
        </authorList>
    </citation>
    <scope>NUCLEOTIDE SEQUENCE [LARGE SCALE GENOMIC DNA]</scope>
    <source>
        <strain evidence="2">S2</strain>
        <tissue evidence="2">Leaf</tissue>
    </source>
</reference>
<reference evidence="3" key="2">
    <citation type="submission" date="2019-10" db="EMBL/GenBank/DDBJ databases">
        <title>A de novo genome assembly of a pear dwarfing rootstock.</title>
        <authorList>
            <person name="Wang F."/>
            <person name="Wang J."/>
            <person name="Li S."/>
            <person name="Zhang Y."/>
            <person name="Fang M."/>
            <person name="Ma L."/>
            <person name="Zhao Y."/>
            <person name="Jiang S."/>
        </authorList>
    </citation>
    <scope>NUCLEOTIDE SEQUENCE [LARGE SCALE GENOMIC DNA]</scope>
</reference>
<evidence type="ECO:0000313" key="2">
    <source>
        <dbReference type="EMBL" id="KAB2612395.1"/>
    </source>
</evidence>
<organism evidence="2 3">
    <name type="scientific">Pyrus ussuriensis x Pyrus communis</name>
    <dbReference type="NCBI Taxonomy" id="2448454"/>
    <lineage>
        <taxon>Eukaryota</taxon>
        <taxon>Viridiplantae</taxon>
        <taxon>Streptophyta</taxon>
        <taxon>Embryophyta</taxon>
        <taxon>Tracheophyta</taxon>
        <taxon>Spermatophyta</taxon>
        <taxon>Magnoliopsida</taxon>
        <taxon>eudicotyledons</taxon>
        <taxon>Gunneridae</taxon>
        <taxon>Pentapetalae</taxon>
        <taxon>rosids</taxon>
        <taxon>fabids</taxon>
        <taxon>Rosales</taxon>
        <taxon>Rosaceae</taxon>
        <taxon>Amygdaloideae</taxon>
        <taxon>Maleae</taxon>
        <taxon>Pyrus</taxon>
    </lineage>
</organism>
<protein>
    <submittedName>
        <fullName evidence="2">Protein decapping 5-like</fullName>
    </submittedName>
</protein>
<dbReference type="EMBL" id="SMOL01000458">
    <property type="protein sequence ID" value="KAB2612395.1"/>
    <property type="molecule type" value="Genomic_DNA"/>
</dbReference>
<reference evidence="2 3" key="1">
    <citation type="submission" date="2019-09" db="EMBL/GenBank/DDBJ databases">
        <authorList>
            <person name="Ou C."/>
        </authorList>
    </citation>
    <scope>NUCLEOTIDE SEQUENCE [LARGE SCALE GENOMIC DNA]</scope>
    <source>
        <strain evidence="2">S2</strain>
        <tissue evidence="2">Leaf</tissue>
    </source>
</reference>
<dbReference type="AlphaFoldDB" id="A0A5N5GAC6"/>
<evidence type="ECO:0000256" key="1">
    <source>
        <dbReference type="SAM" id="MobiDB-lite"/>
    </source>
</evidence>
<dbReference type="Proteomes" id="UP000327157">
    <property type="component" value="Chromosome 9"/>
</dbReference>